<reference evidence="2" key="2">
    <citation type="journal article" date="2015" name="Fish Shellfish Immunol.">
        <title>Early steps in the European eel (Anguilla anguilla)-Vibrio vulnificus interaction in the gills: Role of the RtxA13 toxin.</title>
        <authorList>
            <person name="Callol A."/>
            <person name="Pajuelo D."/>
            <person name="Ebbesson L."/>
            <person name="Teles M."/>
            <person name="MacKenzie S."/>
            <person name="Amaro C."/>
        </authorList>
    </citation>
    <scope>NUCLEOTIDE SEQUENCE</scope>
</reference>
<keyword evidence="1" id="KW-1133">Transmembrane helix</keyword>
<evidence type="ECO:0000256" key="1">
    <source>
        <dbReference type="SAM" id="Phobius"/>
    </source>
</evidence>
<keyword evidence="1" id="KW-0472">Membrane</keyword>
<dbReference type="EMBL" id="GBXM01059596">
    <property type="protein sequence ID" value="JAH48981.1"/>
    <property type="molecule type" value="Transcribed_RNA"/>
</dbReference>
<feature type="transmembrane region" description="Helical" evidence="1">
    <location>
        <begin position="17"/>
        <end position="41"/>
    </location>
</feature>
<proteinExistence type="predicted"/>
<sequence length="42" mass="4794">MNECIFSCITLWKGVHIFIHNVIILNVMSFQIFVSIGLVSLL</sequence>
<dbReference type="AlphaFoldDB" id="A0A0E9T5N6"/>
<protein>
    <submittedName>
        <fullName evidence="2">Uncharacterized protein</fullName>
    </submittedName>
</protein>
<name>A0A0E9T5N6_ANGAN</name>
<evidence type="ECO:0000313" key="2">
    <source>
        <dbReference type="EMBL" id="JAH48981.1"/>
    </source>
</evidence>
<accession>A0A0E9T5N6</accession>
<organism evidence="2">
    <name type="scientific">Anguilla anguilla</name>
    <name type="common">European freshwater eel</name>
    <name type="synonym">Muraena anguilla</name>
    <dbReference type="NCBI Taxonomy" id="7936"/>
    <lineage>
        <taxon>Eukaryota</taxon>
        <taxon>Metazoa</taxon>
        <taxon>Chordata</taxon>
        <taxon>Craniata</taxon>
        <taxon>Vertebrata</taxon>
        <taxon>Euteleostomi</taxon>
        <taxon>Actinopterygii</taxon>
        <taxon>Neopterygii</taxon>
        <taxon>Teleostei</taxon>
        <taxon>Anguilliformes</taxon>
        <taxon>Anguillidae</taxon>
        <taxon>Anguilla</taxon>
    </lineage>
</organism>
<reference evidence="2" key="1">
    <citation type="submission" date="2014-11" db="EMBL/GenBank/DDBJ databases">
        <authorList>
            <person name="Amaro Gonzalez C."/>
        </authorList>
    </citation>
    <scope>NUCLEOTIDE SEQUENCE</scope>
</reference>
<keyword evidence="1" id="KW-0812">Transmembrane</keyword>